<dbReference type="GO" id="GO:0004497">
    <property type="term" value="F:monooxygenase activity"/>
    <property type="evidence" value="ECO:0007669"/>
    <property type="project" value="UniProtKB-KW"/>
</dbReference>
<evidence type="ECO:0000313" key="16">
    <source>
        <dbReference type="Proteomes" id="UP000717328"/>
    </source>
</evidence>
<keyword evidence="2" id="KW-0479">Metal-binding</keyword>
<comment type="caution">
    <text evidence="15">The sequence shown here is derived from an EMBL/GenBank/DDBJ whole genome shotgun (WGS) entry which is preliminary data.</text>
</comment>
<gene>
    <name evidence="15" type="ORF">H0H81_001863</name>
</gene>
<dbReference type="Pfam" id="PF03443">
    <property type="entry name" value="AA9"/>
    <property type="match status" value="1"/>
</dbReference>
<reference evidence="15" key="2">
    <citation type="submission" date="2021-10" db="EMBL/GenBank/DDBJ databases">
        <title>Phylogenomics reveals ancestral predisposition of the termite-cultivated fungus Termitomyces towards a domesticated lifestyle.</title>
        <authorList>
            <person name="Auxier B."/>
            <person name="Grum-Grzhimaylo A."/>
            <person name="Cardenas M.E."/>
            <person name="Lodge J.D."/>
            <person name="Laessoe T."/>
            <person name="Pedersen O."/>
            <person name="Smith M.E."/>
            <person name="Kuyper T.W."/>
            <person name="Franco-Molano E.A."/>
            <person name="Baroni T.J."/>
            <person name="Aanen D.K."/>
        </authorList>
    </citation>
    <scope>NUCLEOTIDE SEQUENCE</scope>
    <source>
        <strain evidence="15">D49</strain>
    </source>
</reference>
<evidence type="ECO:0000256" key="13">
    <source>
        <dbReference type="SAM" id="SignalP"/>
    </source>
</evidence>
<comment type="catalytic activity">
    <reaction evidence="11">
        <text>[(1-&gt;4)-beta-D-glucosyl]n+m + reduced acceptor + O2 = 4-dehydro-beta-D-glucosyl-[(1-&gt;4)-beta-D-glucosyl]n-1 + [(1-&gt;4)-beta-D-glucosyl]m + acceptor + H2O.</text>
        <dbReference type="EC" id="1.14.99.56"/>
    </reaction>
</comment>
<dbReference type="PANTHER" id="PTHR33353">
    <property type="entry name" value="PUTATIVE (AFU_ORTHOLOGUE AFUA_1G12560)-RELATED"/>
    <property type="match status" value="1"/>
</dbReference>
<evidence type="ECO:0000256" key="12">
    <source>
        <dbReference type="ARBA" id="ARBA00047174"/>
    </source>
</evidence>
<keyword evidence="3" id="KW-0136">Cellulose degradation</keyword>
<evidence type="ECO:0000256" key="9">
    <source>
        <dbReference type="ARBA" id="ARBA00023326"/>
    </source>
</evidence>
<evidence type="ECO:0000256" key="1">
    <source>
        <dbReference type="ARBA" id="ARBA00001973"/>
    </source>
</evidence>
<evidence type="ECO:0000313" key="15">
    <source>
        <dbReference type="EMBL" id="KAG5638096.1"/>
    </source>
</evidence>
<dbReference type="InterPro" id="IPR005103">
    <property type="entry name" value="AA9_LPMO"/>
</dbReference>
<keyword evidence="8" id="KW-0119">Carbohydrate metabolism</keyword>
<dbReference type="EMBL" id="JABCKI010005782">
    <property type="protein sequence ID" value="KAG5638096.1"/>
    <property type="molecule type" value="Genomic_DNA"/>
</dbReference>
<dbReference type="InterPro" id="IPR049892">
    <property type="entry name" value="AA9"/>
</dbReference>
<dbReference type="CDD" id="cd21175">
    <property type="entry name" value="LPMO_AA9"/>
    <property type="match status" value="1"/>
</dbReference>
<protein>
    <recommendedName>
        <fullName evidence="12">lytic cellulose monooxygenase (C4-dehydrogenating)</fullName>
        <ecNumber evidence="12">1.14.99.56</ecNumber>
    </recommendedName>
</protein>
<dbReference type="EC" id="1.14.99.56" evidence="12"/>
<keyword evidence="16" id="KW-1185">Reference proteome</keyword>
<evidence type="ECO:0000256" key="11">
    <source>
        <dbReference type="ARBA" id="ARBA00045077"/>
    </source>
</evidence>
<dbReference type="GO" id="GO:0030245">
    <property type="term" value="P:cellulose catabolic process"/>
    <property type="evidence" value="ECO:0007669"/>
    <property type="project" value="UniProtKB-KW"/>
</dbReference>
<reference evidence="15" key="1">
    <citation type="submission" date="2021-02" db="EMBL/GenBank/DDBJ databases">
        <authorList>
            <person name="Nieuwenhuis M."/>
            <person name="Van De Peppel L.J.J."/>
        </authorList>
    </citation>
    <scope>NUCLEOTIDE SEQUENCE</scope>
    <source>
        <strain evidence="15">D49</strain>
    </source>
</reference>
<feature type="chain" id="PRO_5040259595" description="lytic cellulose monooxygenase (C4-dehydrogenating)" evidence="13">
    <location>
        <begin position="20"/>
        <end position="309"/>
    </location>
</feature>
<evidence type="ECO:0000256" key="6">
    <source>
        <dbReference type="ARBA" id="ARBA00023033"/>
    </source>
</evidence>
<evidence type="ECO:0000256" key="4">
    <source>
        <dbReference type="ARBA" id="ARBA00023002"/>
    </source>
</evidence>
<name>A0A9P7K4N2_9AGAR</name>
<keyword evidence="5" id="KW-0186">Copper</keyword>
<keyword evidence="6" id="KW-0503">Monooxygenase</keyword>
<keyword evidence="9" id="KW-0624">Polysaccharide degradation</keyword>
<organism evidence="15 16">
    <name type="scientific">Sphagnurus paluster</name>
    <dbReference type="NCBI Taxonomy" id="117069"/>
    <lineage>
        <taxon>Eukaryota</taxon>
        <taxon>Fungi</taxon>
        <taxon>Dikarya</taxon>
        <taxon>Basidiomycota</taxon>
        <taxon>Agaricomycotina</taxon>
        <taxon>Agaricomycetes</taxon>
        <taxon>Agaricomycetidae</taxon>
        <taxon>Agaricales</taxon>
        <taxon>Tricholomatineae</taxon>
        <taxon>Lyophyllaceae</taxon>
        <taxon>Sphagnurus</taxon>
    </lineage>
</organism>
<dbReference type="PANTHER" id="PTHR33353:SF6">
    <property type="entry name" value="ENDOGLUCANASE IV"/>
    <property type="match status" value="1"/>
</dbReference>
<keyword evidence="7" id="KW-1015">Disulfide bond</keyword>
<keyword evidence="13" id="KW-0732">Signal</keyword>
<evidence type="ECO:0000259" key="14">
    <source>
        <dbReference type="Pfam" id="PF03443"/>
    </source>
</evidence>
<comment type="similarity">
    <text evidence="10">Belongs to the polysaccharide monooxygenase AA9 family.</text>
</comment>
<keyword evidence="4" id="KW-0560">Oxidoreductase</keyword>
<dbReference type="AlphaFoldDB" id="A0A9P7K4N2"/>
<proteinExistence type="inferred from homology"/>
<dbReference type="OrthoDB" id="4849160at2759"/>
<dbReference type="Proteomes" id="UP000717328">
    <property type="component" value="Unassembled WGS sequence"/>
</dbReference>
<evidence type="ECO:0000256" key="2">
    <source>
        <dbReference type="ARBA" id="ARBA00022723"/>
    </source>
</evidence>
<accession>A0A9P7K4N2</accession>
<comment type="cofactor">
    <cofactor evidence="1">
        <name>Cu(2+)</name>
        <dbReference type="ChEBI" id="CHEBI:29036"/>
    </cofactor>
</comment>
<evidence type="ECO:0000256" key="8">
    <source>
        <dbReference type="ARBA" id="ARBA00023277"/>
    </source>
</evidence>
<sequence length="309" mass="32198">MKSFSTLLIPLTLAVSALAHGFVSKITIDGKAYKGTLPTSNAASEAKKKPSIVRLITDMSPVHGANNPSVNCGPGAGPAMNVAEALPGSTVSFEWSAGNQNWPHNTGPMLTYMASCGSSTCDKFDSTKAKWFKIDEVGRKPNSNDWVQGDLMNGAPAVVKIPKTLASGNYLIRHEIIALHLAETKGKAEFYPSCAQLHIGGSQTGAPKASELVSLPGAYSDNDPGIFTHSAFDRRVPYVFPGPKVAAFVSGAPASGNNPPKAAADKGHCKLKRVASVDAEAADAAAATIVPRHLSRVMRGLVAGHAPSS</sequence>
<feature type="domain" description="Auxiliary Activity family 9 catalytic" evidence="14">
    <location>
        <begin position="20"/>
        <end position="228"/>
    </location>
</feature>
<dbReference type="Gene3D" id="2.70.50.70">
    <property type="match status" value="1"/>
</dbReference>
<evidence type="ECO:0000256" key="3">
    <source>
        <dbReference type="ARBA" id="ARBA00023001"/>
    </source>
</evidence>
<dbReference type="GO" id="GO:0046872">
    <property type="term" value="F:metal ion binding"/>
    <property type="evidence" value="ECO:0007669"/>
    <property type="project" value="UniProtKB-KW"/>
</dbReference>
<feature type="signal peptide" evidence="13">
    <location>
        <begin position="1"/>
        <end position="19"/>
    </location>
</feature>
<evidence type="ECO:0000256" key="5">
    <source>
        <dbReference type="ARBA" id="ARBA00023008"/>
    </source>
</evidence>
<evidence type="ECO:0000256" key="7">
    <source>
        <dbReference type="ARBA" id="ARBA00023157"/>
    </source>
</evidence>
<evidence type="ECO:0000256" key="10">
    <source>
        <dbReference type="ARBA" id="ARBA00044502"/>
    </source>
</evidence>